<feature type="transmembrane region" description="Helical" evidence="1">
    <location>
        <begin position="47"/>
        <end position="67"/>
    </location>
</feature>
<proteinExistence type="predicted"/>
<evidence type="ECO:0008006" key="4">
    <source>
        <dbReference type="Google" id="ProtNLM"/>
    </source>
</evidence>
<dbReference type="Proteomes" id="UP000294854">
    <property type="component" value="Unassembled WGS sequence"/>
</dbReference>
<keyword evidence="1" id="KW-0472">Membrane</keyword>
<organism evidence="2 3">
    <name type="scientific">Secundilactobacillus malefermentans</name>
    <dbReference type="NCBI Taxonomy" id="176292"/>
    <lineage>
        <taxon>Bacteria</taxon>
        <taxon>Bacillati</taxon>
        <taxon>Bacillota</taxon>
        <taxon>Bacilli</taxon>
        <taxon>Lactobacillales</taxon>
        <taxon>Lactobacillaceae</taxon>
        <taxon>Secundilactobacillus</taxon>
    </lineage>
</organism>
<dbReference type="OrthoDB" id="9952196at2"/>
<keyword evidence="1" id="KW-0812">Transmembrane</keyword>
<gene>
    <name evidence="2" type="ORF">C5L31_002146</name>
</gene>
<dbReference type="AlphaFoldDB" id="A0A4R5NT20"/>
<evidence type="ECO:0000313" key="2">
    <source>
        <dbReference type="EMBL" id="TDG79927.1"/>
    </source>
</evidence>
<keyword evidence="3" id="KW-1185">Reference proteome</keyword>
<evidence type="ECO:0000313" key="3">
    <source>
        <dbReference type="Proteomes" id="UP000294854"/>
    </source>
</evidence>
<accession>A0A4R5NT20</accession>
<feature type="transmembrane region" description="Helical" evidence="1">
    <location>
        <begin position="104"/>
        <end position="122"/>
    </location>
</feature>
<evidence type="ECO:0000256" key="1">
    <source>
        <dbReference type="SAM" id="Phobius"/>
    </source>
</evidence>
<name>A0A4R5NT20_9LACO</name>
<sequence>MHKLSSILHFVIGISALVSGIGLMIDSSGTFLGLSTTLLVNGPFENYRILGIIVVIIFGLGNLLGWWAGHRNHVYTASMSLIMGILLLIATLFESWVFAEFYPWLQLLAIIGTIQLLWGWVLRRDFVARTNSRRWHGKRA</sequence>
<feature type="transmembrane region" description="Helical" evidence="1">
    <location>
        <begin position="7"/>
        <end position="27"/>
    </location>
</feature>
<comment type="caution">
    <text evidence="2">The sequence shown here is derived from an EMBL/GenBank/DDBJ whole genome shotgun (WGS) entry which is preliminary data.</text>
</comment>
<dbReference type="EMBL" id="PUFO01000016">
    <property type="protein sequence ID" value="TDG79927.1"/>
    <property type="molecule type" value="Genomic_DNA"/>
</dbReference>
<keyword evidence="1" id="KW-1133">Transmembrane helix</keyword>
<reference evidence="2 3" key="1">
    <citation type="journal article" date="2019" name="Appl. Microbiol. Biotechnol.">
        <title>Uncovering carbohydrate metabolism through a genotype-phenotype association study of 56 lactic acid bacteria genomes.</title>
        <authorList>
            <person name="Buron-Moles G."/>
            <person name="Chailyan A."/>
            <person name="Dolejs I."/>
            <person name="Forster J."/>
            <person name="Miks M.H."/>
        </authorList>
    </citation>
    <scope>NUCLEOTIDE SEQUENCE [LARGE SCALE GENOMIC DNA]</scope>
    <source>
        <strain evidence="2 3">ATCC 49373</strain>
    </source>
</reference>
<protein>
    <recommendedName>
        <fullName evidence="4">DUF4383 domain-containing protein</fullName>
    </recommendedName>
</protein>
<dbReference type="RefSeq" id="WP_010620322.1">
    <property type="nucleotide sequence ID" value="NZ_CP042371.1"/>
</dbReference>
<feature type="transmembrane region" description="Helical" evidence="1">
    <location>
        <begin position="74"/>
        <end position="98"/>
    </location>
</feature>